<dbReference type="RefSeq" id="WP_073056208.1">
    <property type="nucleotide sequence ID" value="NZ_FQUP01000004.1"/>
</dbReference>
<name>A0A1M5ILS5_9HYPH</name>
<keyword evidence="3" id="KW-0574">Periplasm</keyword>
<dbReference type="InterPro" id="IPR006059">
    <property type="entry name" value="SBP"/>
</dbReference>
<evidence type="ECO:0000313" key="6">
    <source>
        <dbReference type="Proteomes" id="UP000184485"/>
    </source>
</evidence>
<evidence type="ECO:0000256" key="1">
    <source>
        <dbReference type="ARBA" id="ARBA00004418"/>
    </source>
</evidence>
<organism evidence="5 6">
    <name type="scientific">Kaistia soli DSM 19436</name>
    <dbReference type="NCBI Taxonomy" id="1122133"/>
    <lineage>
        <taxon>Bacteria</taxon>
        <taxon>Pseudomonadati</taxon>
        <taxon>Pseudomonadota</taxon>
        <taxon>Alphaproteobacteria</taxon>
        <taxon>Hyphomicrobiales</taxon>
        <taxon>Kaistiaceae</taxon>
        <taxon>Kaistia</taxon>
    </lineage>
</organism>
<keyword evidence="4" id="KW-0732">Signal</keyword>
<dbReference type="SUPFAM" id="SSF53850">
    <property type="entry name" value="Periplasmic binding protein-like II"/>
    <property type="match status" value="1"/>
</dbReference>
<dbReference type="PANTHER" id="PTHR43649:SF14">
    <property type="entry name" value="BLR3389 PROTEIN"/>
    <property type="match status" value="1"/>
</dbReference>
<evidence type="ECO:0000256" key="2">
    <source>
        <dbReference type="ARBA" id="ARBA00008520"/>
    </source>
</evidence>
<dbReference type="AlphaFoldDB" id="A0A1M5ILS5"/>
<dbReference type="EMBL" id="FQUP01000004">
    <property type="protein sequence ID" value="SHG29186.1"/>
    <property type="molecule type" value="Genomic_DNA"/>
</dbReference>
<keyword evidence="6" id="KW-1185">Reference proteome</keyword>
<dbReference type="Proteomes" id="UP000184485">
    <property type="component" value="Unassembled WGS sequence"/>
</dbReference>
<dbReference type="Pfam" id="PF01547">
    <property type="entry name" value="SBP_bac_1"/>
    <property type="match status" value="1"/>
</dbReference>
<dbReference type="STRING" id="1122133.SAMN02745157_3932"/>
<gene>
    <name evidence="5" type="ORF">SAMN02745157_3932</name>
</gene>
<dbReference type="OrthoDB" id="9798191at2"/>
<feature type="chain" id="PRO_5012115620" evidence="4">
    <location>
        <begin position="23"/>
        <end position="422"/>
    </location>
</feature>
<evidence type="ECO:0000256" key="3">
    <source>
        <dbReference type="ARBA" id="ARBA00022764"/>
    </source>
</evidence>
<evidence type="ECO:0000313" key="5">
    <source>
        <dbReference type="EMBL" id="SHG29186.1"/>
    </source>
</evidence>
<comment type="similarity">
    <text evidence="2">Belongs to the bacterial solute-binding protein 1 family.</text>
</comment>
<accession>A0A1M5ILS5</accession>
<dbReference type="GO" id="GO:0042597">
    <property type="term" value="C:periplasmic space"/>
    <property type="evidence" value="ECO:0007669"/>
    <property type="project" value="UniProtKB-SubCell"/>
</dbReference>
<protein>
    <submittedName>
        <fullName evidence="5">Raffinose/stachyose/melibiose transport system substrate-binding protein</fullName>
    </submittedName>
</protein>
<evidence type="ECO:0000256" key="4">
    <source>
        <dbReference type="SAM" id="SignalP"/>
    </source>
</evidence>
<reference evidence="5 6" key="1">
    <citation type="submission" date="2016-11" db="EMBL/GenBank/DDBJ databases">
        <authorList>
            <person name="Jaros S."/>
            <person name="Januszkiewicz K."/>
            <person name="Wedrychowicz H."/>
        </authorList>
    </citation>
    <scope>NUCLEOTIDE SEQUENCE [LARGE SCALE GENOMIC DNA]</scope>
    <source>
        <strain evidence="5 6">DSM 19436</strain>
    </source>
</reference>
<dbReference type="Gene3D" id="3.40.190.10">
    <property type="entry name" value="Periplasmic binding protein-like II"/>
    <property type="match status" value="2"/>
</dbReference>
<comment type="subcellular location">
    <subcellularLocation>
        <location evidence="1">Periplasm</location>
    </subcellularLocation>
</comment>
<dbReference type="PANTHER" id="PTHR43649">
    <property type="entry name" value="ARABINOSE-BINDING PROTEIN-RELATED"/>
    <property type="match status" value="1"/>
</dbReference>
<sequence length="422" mass="44412">MKLKSLLGASVALAISASSAMADVTVKWMHLNTDPGIGAAWDEIVKNYEAAHPGVKIEMQFLENEAFKAKLPTLLQSNDPPHLFYTWGGGVLAAQAATGAIKDVTEAMDADGGKLKAVYSPALVNGLTVDGKIYAVPYQTGLVSFYYNKKLFEKAGVDAASIKTWDDFLAAVKKLKDAGITPIAGGGGDKWPIHFYWGYLAMREGGKAAFDAAKASEGDGFKSEAFVKAGADLAALGKLEPFQQGYLGTKWPVPVGMFADGKAAMLLGFDSTAVQQHTLAADGKGLDENDIGMFPFPTVAGGAGQLTDTMGGINGWVLTKNAPPEALDFAAFLTNKENQTMMAGKNLIIPAAVGAGSAIEQPLVKSAAEQLAASTWHQNFLDQDLGPAVGRVVNDVSVEIVSGQMSPEDAAQQIQDAWALDH</sequence>
<dbReference type="InterPro" id="IPR050490">
    <property type="entry name" value="Bact_solute-bd_prot1"/>
</dbReference>
<feature type="signal peptide" evidence="4">
    <location>
        <begin position="1"/>
        <end position="22"/>
    </location>
</feature>
<proteinExistence type="inferred from homology"/>